<keyword evidence="1" id="KW-0812">Transmembrane</keyword>
<accession>A0ABV2CVP8</accession>
<comment type="caution">
    <text evidence="2">The sequence shown here is derived from an EMBL/GenBank/DDBJ whole genome shotgun (WGS) entry which is preliminary data.</text>
</comment>
<name>A0ABV2CVP8_9RHOO</name>
<dbReference type="EMBL" id="JBEWLZ010000019">
    <property type="protein sequence ID" value="MET1491999.1"/>
    <property type="molecule type" value="Genomic_DNA"/>
</dbReference>
<gene>
    <name evidence="2" type="ORF">ABVT11_19320</name>
</gene>
<keyword evidence="3" id="KW-1185">Reference proteome</keyword>
<evidence type="ECO:0000313" key="3">
    <source>
        <dbReference type="Proteomes" id="UP001548590"/>
    </source>
</evidence>
<keyword evidence="1" id="KW-1133">Transmembrane helix</keyword>
<keyword evidence="1" id="KW-0472">Membrane</keyword>
<dbReference type="Proteomes" id="UP001548590">
    <property type="component" value="Unassembled WGS sequence"/>
</dbReference>
<evidence type="ECO:0000313" key="2">
    <source>
        <dbReference type="EMBL" id="MET1491999.1"/>
    </source>
</evidence>
<proteinExistence type="predicted"/>
<evidence type="ECO:0000256" key="1">
    <source>
        <dbReference type="SAM" id="Phobius"/>
    </source>
</evidence>
<reference evidence="2 3" key="1">
    <citation type="submission" date="2024-07" db="EMBL/GenBank/DDBJ databases">
        <title>Uliginosibacterium paludis KCTC:42655.</title>
        <authorList>
            <person name="Kim M.K."/>
        </authorList>
    </citation>
    <scope>NUCLEOTIDE SEQUENCE [LARGE SCALE GENOMIC DNA]</scope>
    <source>
        <strain evidence="2 3">KCTC 42655</strain>
    </source>
</reference>
<dbReference type="RefSeq" id="WP_345922950.1">
    <property type="nucleotide sequence ID" value="NZ_JBDIVF010000001.1"/>
</dbReference>
<protein>
    <submittedName>
        <fullName evidence="2">Uncharacterized protein</fullName>
    </submittedName>
</protein>
<organism evidence="2 3">
    <name type="scientific">Uliginosibacterium paludis</name>
    <dbReference type="NCBI Taxonomy" id="1615952"/>
    <lineage>
        <taxon>Bacteria</taxon>
        <taxon>Pseudomonadati</taxon>
        <taxon>Pseudomonadota</taxon>
        <taxon>Betaproteobacteria</taxon>
        <taxon>Rhodocyclales</taxon>
        <taxon>Zoogloeaceae</taxon>
        <taxon>Uliginosibacterium</taxon>
    </lineage>
</organism>
<feature type="transmembrane region" description="Helical" evidence="1">
    <location>
        <begin position="31"/>
        <end position="50"/>
    </location>
</feature>
<sequence length="77" mass="8224">MNGDKHGVSRTHSLAASWSGFCHNPHVQTEFAALILALFAFAGALIGLHITPIVCAALAVILVCGDFVDWLISRRGH</sequence>